<keyword evidence="3" id="KW-1185">Reference proteome</keyword>
<name>A0A6A5U1Q0_9PLEO</name>
<gene>
    <name evidence="2" type="ORF">CC80DRAFT_14502</name>
</gene>
<feature type="region of interest" description="Disordered" evidence="1">
    <location>
        <begin position="78"/>
        <end position="331"/>
    </location>
</feature>
<dbReference type="EMBL" id="ML976986">
    <property type="protein sequence ID" value="KAF1958554.1"/>
    <property type="molecule type" value="Genomic_DNA"/>
</dbReference>
<organism evidence="2 3">
    <name type="scientific">Byssothecium circinans</name>
    <dbReference type="NCBI Taxonomy" id="147558"/>
    <lineage>
        <taxon>Eukaryota</taxon>
        <taxon>Fungi</taxon>
        <taxon>Dikarya</taxon>
        <taxon>Ascomycota</taxon>
        <taxon>Pezizomycotina</taxon>
        <taxon>Dothideomycetes</taxon>
        <taxon>Pleosporomycetidae</taxon>
        <taxon>Pleosporales</taxon>
        <taxon>Massarineae</taxon>
        <taxon>Massarinaceae</taxon>
        <taxon>Byssothecium</taxon>
    </lineage>
</organism>
<feature type="compositionally biased region" description="Basic residues" evidence="1">
    <location>
        <begin position="172"/>
        <end position="190"/>
    </location>
</feature>
<dbReference type="PANTHER" id="PTHR40132:SF1">
    <property type="entry name" value="PRE-MRNA-SPLICING FACTOR 38B"/>
    <property type="match status" value="1"/>
</dbReference>
<evidence type="ECO:0000256" key="1">
    <source>
        <dbReference type="SAM" id="MobiDB-lite"/>
    </source>
</evidence>
<feature type="compositionally biased region" description="Basic and acidic residues" evidence="1">
    <location>
        <begin position="196"/>
        <end position="209"/>
    </location>
</feature>
<feature type="compositionally biased region" description="Low complexity" evidence="1">
    <location>
        <begin position="220"/>
        <end position="229"/>
    </location>
</feature>
<reference evidence="2" key="1">
    <citation type="journal article" date="2020" name="Stud. Mycol.">
        <title>101 Dothideomycetes genomes: a test case for predicting lifestyles and emergence of pathogens.</title>
        <authorList>
            <person name="Haridas S."/>
            <person name="Albert R."/>
            <person name="Binder M."/>
            <person name="Bloem J."/>
            <person name="Labutti K."/>
            <person name="Salamov A."/>
            <person name="Andreopoulos B."/>
            <person name="Baker S."/>
            <person name="Barry K."/>
            <person name="Bills G."/>
            <person name="Bluhm B."/>
            <person name="Cannon C."/>
            <person name="Castanera R."/>
            <person name="Culley D."/>
            <person name="Daum C."/>
            <person name="Ezra D."/>
            <person name="Gonzalez J."/>
            <person name="Henrissat B."/>
            <person name="Kuo A."/>
            <person name="Liang C."/>
            <person name="Lipzen A."/>
            <person name="Lutzoni F."/>
            <person name="Magnuson J."/>
            <person name="Mondo S."/>
            <person name="Nolan M."/>
            <person name="Ohm R."/>
            <person name="Pangilinan J."/>
            <person name="Park H.-J."/>
            <person name="Ramirez L."/>
            <person name="Alfaro M."/>
            <person name="Sun H."/>
            <person name="Tritt A."/>
            <person name="Yoshinaga Y."/>
            <person name="Zwiers L.-H."/>
            <person name="Turgeon B."/>
            <person name="Goodwin S."/>
            <person name="Spatafora J."/>
            <person name="Crous P."/>
            <person name="Grigoriev I."/>
        </authorList>
    </citation>
    <scope>NUCLEOTIDE SEQUENCE</scope>
    <source>
        <strain evidence="2">CBS 675.92</strain>
    </source>
</reference>
<feature type="compositionally biased region" description="Basic and acidic residues" evidence="1">
    <location>
        <begin position="132"/>
        <end position="171"/>
    </location>
</feature>
<protein>
    <recommendedName>
        <fullName evidence="4">Pre-mRNA-splicing factor 38B</fullName>
    </recommendedName>
</protein>
<evidence type="ECO:0000313" key="3">
    <source>
        <dbReference type="Proteomes" id="UP000800035"/>
    </source>
</evidence>
<evidence type="ECO:0008006" key="4">
    <source>
        <dbReference type="Google" id="ProtNLM"/>
    </source>
</evidence>
<dbReference type="Proteomes" id="UP000800035">
    <property type="component" value="Unassembled WGS sequence"/>
</dbReference>
<dbReference type="AlphaFoldDB" id="A0A6A5U1Q0"/>
<feature type="compositionally biased region" description="Basic residues" evidence="1">
    <location>
        <begin position="210"/>
        <end position="219"/>
    </location>
</feature>
<evidence type="ECO:0000313" key="2">
    <source>
        <dbReference type="EMBL" id="KAF1958554.1"/>
    </source>
</evidence>
<feature type="compositionally biased region" description="Basic residues" evidence="1">
    <location>
        <begin position="237"/>
        <end position="252"/>
    </location>
</feature>
<feature type="compositionally biased region" description="Polar residues" evidence="1">
    <location>
        <begin position="310"/>
        <end position="323"/>
    </location>
</feature>
<sequence length="416" mass="48153">MPHDRIEDDDYIANLLKQDAKDAAKKYELVGIDAFNPKRVRSGAPKPNTNFLRHIIRQTDSHNAALLAKEAEESRARLNGIDWGTSSPRRNHVESRNRGRSKTPPLEEDVRRSKKRRRDYSDDEDARKSRKRTDDAHSRDHHPGRGRDKDRYRTKLKKRREDSDRDDDRSHRESRHTRHHDGKERRHRHHDSSEEEDRRTSRKDREGPSHRRRRSRSKSISRVPSASPRSRSDHKTSKYRHGSRSSRRRSRSPARSATNTTTNGKVKHTKRPSPSPASDSDPLEAIVGPLPPPKGPPIRSRGRGAHKIDSSTGIDARFSSNYDPTADVQVDSDVEDSFGDALEAYRDRQKWKRQGSDRLREAGFTDAQITKWEKGDEKGEEDVVWSTRGQKREWDRNKVVDEDGYTELKADFGRLT</sequence>
<proteinExistence type="predicted"/>
<accession>A0A6A5U1Q0</accession>
<dbReference type="PANTHER" id="PTHR40132">
    <property type="entry name" value="PRE-MRNA-SPLICING FACTOR 38B"/>
    <property type="match status" value="1"/>
</dbReference>
<dbReference type="OrthoDB" id="2431475at2759"/>